<evidence type="ECO:0000313" key="1">
    <source>
        <dbReference type="EMBL" id="KAJ2984854.1"/>
    </source>
</evidence>
<keyword evidence="2" id="KW-1185">Reference proteome</keyword>
<comment type="caution">
    <text evidence="1">The sequence shown here is derived from an EMBL/GenBank/DDBJ whole genome shotgun (WGS) entry which is preliminary data.</text>
</comment>
<gene>
    <name evidence="1" type="ORF">NUW58_g5841</name>
</gene>
<dbReference type="EMBL" id="JAPDGR010001213">
    <property type="protein sequence ID" value="KAJ2984854.1"/>
    <property type="molecule type" value="Genomic_DNA"/>
</dbReference>
<proteinExistence type="predicted"/>
<reference evidence="1" key="1">
    <citation type="submission" date="2022-10" db="EMBL/GenBank/DDBJ databases">
        <title>Genome Sequence of Xylaria curta.</title>
        <authorList>
            <person name="Buettner E."/>
        </authorList>
    </citation>
    <scope>NUCLEOTIDE SEQUENCE</scope>
    <source>
        <strain evidence="1">Babe10</strain>
    </source>
</reference>
<evidence type="ECO:0000313" key="2">
    <source>
        <dbReference type="Proteomes" id="UP001143856"/>
    </source>
</evidence>
<protein>
    <submittedName>
        <fullName evidence="1">Uncharacterized protein</fullName>
    </submittedName>
</protein>
<accession>A0ACC1P0E3</accession>
<organism evidence="1 2">
    <name type="scientific">Xylaria curta</name>
    <dbReference type="NCBI Taxonomy" id="42375"/>
    <lineage>
        <taxon>Eukaryota</taxon>
        <taxon>Fungi</taxon>
        <taxon>Dikarya</taxon>
        <taxon>Ascomycota</taxon>
        <taxon>Pezizomycotina</taxon>
        <taxon>Sordariomycetes</taxon>
        <taxon>Xylariomycetidae</taxon>
        <taxon>Xylariales</taxon>
        <taxon>Xylariaceae</taxon>
        <taxon>Xylaria</taxon>
    </lineage>
</organism>
<dbReference type="Proteomes" id="UP001143856">
    <property type="component" value="Unassembled WGS sequence"/>
</dbReference>
<sequence length="128" mass="14590">MAAPPGPGQIYIRPPPPFMSRAAQRLFWALQGPLSSSIFVMSEDLNPDGTREPYFRQTLAGTSWHPISQESMTQEPVASLTVMEQNLGDWQDEWWTINQEGFDEDVQPAQVMSHHLDHSWSQRHRGTT</sequence>
<name>A0ACC1P0E3_9PEZI</name>